<name>A0A0P7CZD9_PSEPU</name>
<reference evidence="2 3" key="1">
    <citation type="submission" date="2015-10" db="EMBL/GenBank/DDBJ databases">
        <title>Pseudomonas putida clinical strains.</title>
        <authorList>
            <person name="Molina L."/>
            <person name="Udaondo Z."/>
        </authorList>
    </citation>
    <scope>NUCLEOTIDE SEQUENCE [LARGE SCALE GENOMIC DNA]</scope>
    <source>
        <strain evidence="2 3">HB13667</strain>
    </source>
</reference>
<proteinExistence type="predicted"/>
<dbReference type="AlphaFoldDB" id="A0A0P7CZD9"/>
<dbReference type="EMBL" id="LKKS01000122">
    <property type="protein sequence ID" value="KPM60267.1"/>
    <property type="molecule type" value="Genomic_DNA"/>
</dbReference>
<organism evidence="2 3">
    <name type="scientific">Pseudomonas putida</name>
    <name type="common">Arthrobacter siderocapsulatus</name>
    <dbReference type="NCBI Taxonomy" id="303"/>
    <lineage>
        <taxon>Bacteria</taxon>
        <taxon>Pseudomonadati</taxon>
        <taxon>Pseudomonadota</taxon>
        <taxon>Gammaproteobacteria</taxon>
        <taxon>Pseudomonadales</taxon>
        <taxon>Pseudomonadaceae</taxon>
        <taxon>Pseudomonas</taxon>
    </lineage>
</organism>
<gene>
    <name evidence="2" type="ORF">HB13667_22855</name>
</gene>
<evidence type="ECO:0000256" key="1">
    <source>
        <dbReference type="SAM" id="MobiDB-lite"/>
    </source>
</evidence>
<sequence length="99" mass="10462">MNECPKTAIVIDATASVEDGTVTDLAKRVNHGSGKHNATGTQTRVLTDHSGRMDDGSQHSASLLEQLLFGAADGVVANRHNHAFIGVNDSKQLRTAPDN</sequence>
<feature type="compositionally biased region" description="Polar residues" evidence="1">
    <location>
        <begin position="36"/>
        <end position="45"/>
    </location>
</feature>
<feature type="compositionally biased region" description="Basic and acidic residues" evidence="1">
    <location>
        <begin position="46"/>
        <end position="57"/>
    </location>
</feature>
<comment type="caution">
    <text evidence="2">The sequence shown here is derived from an EMBL/GenBank/DDBJ whole genome shotgun (WGS) entry which is preliminary data.</text>
</comment>
<evidence type="ECO:0000313" key="2">
    <source>
        <dbReference type="EMBL" id="KPM60267.1"/>
    </source>
</evidence>
<dbReference type="Proteomes" id="UP000050437">
    <property type="component" value="Unassembled WGS sequence"/>
</dbReference>
<protein>
    <submittedName>
        <fullName evidence="2">Uncharacterized protein</fullName>
    </submittedName>
</protein>
<feature type="region of interest" description="Disordered" evidence="1">
    <location>
        <begin position="30"/>
        <end position="58"/>
    </location>
</feature>
<accession>A0A0P7CZD9</accession>
<evidence type="ECO:0000313" key="3">
    <source>
        <dbReference type="Proteomes" id="UP000050437"/>
    </source>
</evidence>